<sequence>MKPATGRTRPPHLVARFVAISWRDLAVSFGPLVLVAIVAIWAAVRLIQPAPPSTLTISAGPVGSTFWNAAQKYKAILARNRITLNVLDSQGSLENLKRLSDPKSNVDVGFVQSGVTPGTAGKDLMSLGSVAYVPLAVFYHGAPVNWLSEFKGQRLAIGAEGSGTRELALALLKANGIVPGGPTKLLPLSGDEAANALIDGKIDAAFLAGDSAQPAVMGKLYRTQNIRFYDFTQADAYTRRFPYLTQLKMPMGAFDLGKNLPANSINIVAPTAELVARDSLHPALSDLLIEAAREVHGGATIMQRAGEFPAPIAHDFPLSDDAARYYKSGKSFLYRMLPFWIASLADRLLVVVVPLIVLLVPALRIVPGLYAWRVKSRIYRWYGALIAIERSALSEHSAAERTSLIERLDTIEDSVNGMKMPLAYADQFYVLREHIGFVRRRLTGSRDALGPRDEEDDEADDEAAQQAAEQTAKPTTEPTAAQAAGQTAGQASEQTGGAKS</sequence>
<dbReference type="PANTHER" id="PTHR42941">
    <property type="entry name" value="SLL1037 PROTEIN"/>
    <property type="match status" value="1"/>
</dbReference>
<keyword evidence="4" id="KW-1185">Reference proteome</keyword>
<dbReference type="Gene3D" id="3.40.190.10">
    <property type="entry name" value="Periplasmic binding protein-like II"/>
    <property type="match status" value="2"/>
</dbReference>
<gene>
    <name evidence="3" type="ORF">SAMN06265784_104229</name>
</gene>
<name>A0A1X7KRV4_9BURK</name>
<dbReference type="Pfam" id="PF16868">
    <property type="entry name" value="NMT1_3"/>
    <property type="match status" value="1"/>
</dbReference>
<feature type="region of interest" description="Disordered" evidence="1">
    <location>
        <begin position="447"/>
        <end position="500"/>
    </location>
</feature>
<accession>A0A1X7KRV4</accession>
<dbReference type="SUPFAM" id="SSF53850">
    <property type="entry name" value="Periplasmic binding protein-like II"/>
    <property type="match status" value="1"/>
</dbReference>
<keyword evidence="2" id="KW-1133">Transmembrane helix</keyword>
<keyword evidence="2" id="KW-0472">Membrane</keyword>
<proteinExistence type="predicted"/>
<dbReference type="AlphaFoldDB" id="A0A1X7KRV4"/>
<feature type="compositionally biased region" description="Acidic residues" evidence="1">
    <location>
        <begin position="453"/>
        <end position="463"/>
    </location>
</feature>
<evidence type="ECO:0000313" key="3">
    <source>
        <dbReference type="EMBL" id="SMG44176.1"/>
    </source>
</evidence>
<dbReference type="EMBL" id="FXAT01000004">
    <property type="protein sequence ID" value="SMG44176.1"/>
    <property type="molecule type" value="Genomic_DNA"/>
</dbReference>
<dbReference type="Proteomes" id="UP000193228">
    <property type="component" value="Unassembled WGS sequence"/>
</dbReference>
<feature type="transmembrane region" description="Helical" evidence="2">
    <location>
        <begin position="25"/>
        <end position="44"/>
    </location>
</feature>
<evidence type="ECO:0000313" key="4">
    <source>
        <dbReference type="Proteomes" id="UP000193228"/>
    </source>
</evidence>
<dbReference type="RefSeq" id="WP_085484747.1">
    <property type="nucleotide sequence ID" value="NZ_FXAT01000004.1"/>
</dbReference>
<evidence type="ECO:0000256" key="1">
    <source>
        <dbReference type="SAM" id="MobiDB-lite"/>
    </source>
</evidence>
<dbReference type="PANTHER" id="PTHR42941:SF1">
    <property type="entry name" value="SLL1037 PROTEIN"/>
    <property type="match status" value="1"/>
</dbReference>
<evidence type="ECO:0000256" key="2">
    <source>
        <dbReference type="SAM" id="Phobius"/>
    </source>
</evidence>
<keyword evidence="2" id="KW-0812">Transmembrane</keyword>
<feature type="transmembrane region" description="Helical" evidence="2">
    <location>
        <begin position="348"/>
        <end position="372"/>
    </location>
</feature>
<dbReference type="InterPro" id="IPR011852">
    <property type="entry name" value="TRAP_TAXI"/>
</dbReference>
<reference evidence="4" key="1">
    <citation type="submission" date="2017-04" db="EMBL/GenBank/DDBJ databases">
        <authorList>
            <person name="Varghese N."/>
            <person name="Submissions S."/>
        </authorList>
    </citation>
    <scope>NUCLEOTIDE SEQUENCE [LARGE SCALE GENOMIC DNA]</scope>
    <source>
        <strain evidence="4">LMG 29540</strain>
    </source>
</reference>
<dbReference type="OrthoDB" id="237270at2"/>
<dbReference type="STRING" id="1515439.SAMN06265784_104229"/>
<organism evidence="3 4">
    <name type="scientific">Paraburkholderia susongensis</name>
    <dbReference type="NCBI Taxonomy" id="1515439"/>
    <lineage>
        <taxon>Bacteria</taxon>
        <taxon>Pseudomonadati</taxon>
        <taxon>Pseudomonadota</taxon>
        <taxon>Betaproteobacteria</taxon>
        <taxon>Burkholderiales</taxon>
        <taxon>Burkholderiaceae</taxon>
        <taxon>Paraburkholderia</taxon>
    </lineage>
</organism>
<feature type="compositionally biased region" description="Low complexity" evidence="1">
    <location>
        <begin position="464"/>
        <end position="500"/>
    </location>
</feature>
<protein>
    <submittedName>
        <fullName evidence="3">TRAP-type uncharacterized transport system, substrate-binding protein</fullName>
    </submittedName>
</protein>